<dbReference type="Proteomes" id="UP000261905">
    <property type="component" value="Unassembled WGS sequence"/>
</dbReference>
<keyword evidence="2" id="KW-1185">Reference proteome</keyword>
<organism evidence="1 2">
    <name type="scientific">Paenibacillus paeoniae</name>
    <dbReference type="NCBI Taxonomy" id="2292705"/>
    <lineage>
        <taxon>Bacteria</taxon>
        <taxon>Bacillati</taxon>
        <taxon>Bacillota</taxon>
        <taxon>Bacilli</taxon>
        <taxon>Bacillales</taxon>
        <taxon>Paenibacillaceae</taxon>
        <taxon>Paenibacillus</taxon>
    </lineage>
</organism>
<protein>
    <recommendedName>
        <fullName evidence="3">CoF synthetase</fullName>
    </recommendedName>
</protein>
<proteinExistence type="predicted"/>
<dbReference type="SUPFAM" id="SSF56801">
    <property type="entry name" value="Acetyl-CoA synthetase-like"/>
    <property type="match status" value="1"/>
</dbReference>
<reference evidence="1 2" key="1">
    <citation type="submission" date="2018-08" db="EMBL/GenBank/DDBJ databases">
        <title>Paenibacillus sp. M4BSY-1, whole genome shotgun sequence.</title>
        <authorList>
            <person name="Tuo L."/>
        </authorList>
    </citation>
    <scope>NUCLEOTIDE SEQUENCE [LARGE SCALE GENOMIC DNA]</scope>
    <source>
        <strain evidence="1 2">M4BSY-1</strain>
    </source>
</reference>
<dbReference type="AlphaFoldDB" id="A0A371PEG3"/>
<dbReference type="OrthoDB" id="3981340at2"/>
<dbReference type="InterPro" id="IPR053158">
    <property type="entry name" value="CapK_Type1_Caps_Biosynth"/>
</dbReference>
<sequence>MLERKLTDQLRLIAQLHPWYEPLLRQSGISLSKIDSSPPALAELPLVTADVLNLHYYLQHARTEPDLSVYRTSGTSTGIRKAIYYSPEDDLQYMEAKKASYLDWLGPRHGMTRAMADLGTGHAASTAITIFQELGIEAEAIPFTAPVEEHVAKLNQFRPQLLYTMPSILEAIADAHPSPRSLGLRKIILVGELASSEWQANMASRFGIGVGDVLDTYGSIEIGAIAAFSHELGRYVLSDGVYGESLPADALGEGYEPLGHGEGILVLTSFSRSLFPAVRYVTYDVVRDFRVVVHKGRTLHTFTCITKRIGPELKHGEKISLYDIEVAVNRHLEDATLRVQVESNKLKLYIMSSRLDKSAAAAIQHDVEHRIEDIAMMIRNRLLQGIEIIQISERDRLPAGAVKAKKLYQ</sequence>
<dbReference type="RefSeq" id="WP_116047599.1">
    <property type="nucleotide sequence ID" value="NZ_QUBQ01000003.1"/>
</dbReference>
<accession>A0A371PEG3</accession>
<dbReference type="PANTHER" id="PTHR36932:SF1">
    <property type="entry name" value="CAPSULAR POLYSACCHARIDE BIOSYNTHESIS PROTEIN"/>
    <property type="match status" value="1"/>
</dbReference>
<name>A0A371PEG3_9BACL</name>
<evidence type="ECO:0000313" key="2">
    <source>
        <dbReference type="Proteomes" id="UP000261905"/>
    </source>
</evidence>
<dbReference type="Gene3D" id="3.40.50.12780">
    <property type="entry name" value="N-terminal domain of ligase-like"/>
    <property type="match status" value="1"/>
</dbReference>
<dbReference type="EMBL" id="QUBQ01000003">
    <property type="protein sequence ID" value="REK74341.1"/>
    <property type="molecule type" value="Genomic_DNA"/>
</dbReference>
<comment type="caution">
    <text evidence="1">The sequence shown here is derived from an EMBL/GenBank/DDBJ whole genome shotgun (WGS) entry which is preliminary data.</text>
</comment>
<gene>
    <name evidence="1" type="ORF">DX130_17605</name>
</gene>
<dbReference type="InterPro" id="IPR042099">
    <property type="entry name" value="ANL_N_sf"/>
</dbReference>
<evidence type="ECO:0000313" key="1">
    <source>
        <dbReference type="EMBL" id="REK74341.1"/>
    </source>
</evidence>
<dbReference type="PANTHER" id="PTHR36932">
    <property type="entry name" value="CAPSULAR POLYSACCHARIDE BIOSYNTHESIS PROTEIN"/>
    <property type="match status" value="1"/>
</dbReference>
<evidence type="ECO:0008006" key="3">
    <source>
        <dbReference type="Google" id="ProtNLM"/>
    </source>
</evidence>